<evidence type="ECO:0000313" key="5">
    <source>
        <dbReference type="EMBL" id="ADU96716.1"/>
    </source>
</evidence>
<dbReference type="GO" id="GO:0052621">
    <property type="term" value="F:diguanylate cyclase activity"/>
    <property type="evidence" value="ECO:0007669"/>
    <property type="project" value="UniProtKB-EC"/>
</dbReference>
<protein>
    <recommendedName>
        <fullName evidence="1">diguanylate cyclase</fullName>
        <ecNumber evidence="1">2.7.7.65</ecNumber>
    </recommendedName>
</protein>
<dbReference type="AlphaFoldDB" id="E8T6D2"/>
<dbReference type="KEGG" id="tam:Theam_0749"/>
<dbReference type="InterPro" id="IPR029787">
    <property type="entry name" value="Nucleotide_cyclase"/>
</dbReference>
<dbReference type="Gene3D" id="3.30.70.270">
    <property type="match status" value="1"/>
</dbReference>
<organism evidence="5 6">
    <name type="scientific">Thermovibrio ammonificans (strain DSM 15698 / JCM 12110 / HB-1)</name>
    <dbReference type="NCBI Taxonomy" id="648996"/>
    <lineage>
        <taxon>Bacteria</taxon>
        <taxon>Pseudomonadati</taxon>
        <taxon>Aquificota</taxon>
        <taxon>Aquificia</taxon>
        <taxon>Desulfurobacteriales</taxon>
        <taxon>Desulfurobacteriaceae</taxon>
        <taxon>Thermovibrio</taxon>
    </lineage>
</organism>
<dbReference type="HOGENOM" id="CLU_656777_0_0_0"/>
<dbReference type="PANTHER" id="PTHR45138">
    <property type="entry name" value="REGULATORY COMPONENTS OF SENSORY TRANSDUCTION SYSTEM"/>
    <property type="match status" value="1"/>
</dbReference>
<reference evidence="5" key="1">
    <citation type="submission" date="2011-01" db="EMBL/GenBank/DDBJ databases">
        <title>Complete sequence of chromosome of Thermovibrio ammonificans HB-1.</title>
        <authorList>
            <consortium name="US DOE Joint Genome Institute"/>
            <person name="Lucas S."/>
            <person name="Copeland A."/>
            <person name="Lapidus A."/>
            <person name="Cheng J.-F."/>
            <person name="Goodwin L."/>
            <person name="Pitluck S."/>
            <person name="Davenport K."/>
            <person name="Detter J.C."/>
            <person name="Han C."/>
            <person name="Tapia R."/>
            <person name="Land M."/>
            <person name="Hauser L."/>
            <person name="Kyrpides N."/>
            <person name="Ivanova N."/>
            <person name="Ovchinnikova G."/>
            <person name="Vetriani C."/>
            <person name="Woyke T."/>
        </authorList>
    </citation>
    <scope>NUCLEOTIDE SEQUENCE [LARGE SCALE GENOMIC DNA]</scope>
    <source>
        <strain evidence="5">HB-1</strain>
    </source>
</reference>
<dbReference type="eggNOG" id="COG3706">
    <property type="taxonomic scope" value="Bacteria"/>
</dbReference>
<dbReference type="OrthoDB" id="9783076at2"/>
<evidence type="ECO:0000256" key="2">
    <source>
        <dbReference type="ARBA" id="ARBA00034247"/>
    </source>
</evidence>
<feature type="domain" description="GGDEF" evidence="4">
    <location>
        <begin position="292"/>
        <end position="423"/>
    </location>
</feature>
<evidence type="ECO:0000256" key="1">
    <source>
        <dbReference type="ARBA" id="ARBA00012528"/>
    </source>
</evidence>
<sequence>MQSLKLYVIKRVVFVIVMSLSIIFIFQYFMIERAKELHLKNLQHLTLLLERNFSILMDLYSSPALIRYNIQKLREEVPGLTAVYIRYGKHVYFYPQKGGERVGDICNAYKSGVFEDNGTVVVCVPIKSEYASEFVVFESSPSGVFGVAFDEKVQDSYLVPWEAGTVVVSVFLIILGGLVVFTSWSEVMQNFKAMFRFVKKMEQIVERISRNSNPEKVKIQKEKLLKYARGITIKEFKQIVSLIAYLVEKLHEFAKKASNLAMKDPLTGLFNRNYLRVFVEGKLLALWHRHRFPFSVAMIDLDNFKRINDTYGHGKGDEVLKGLAKLLQGTLRGSDIAVRFGGEEILVVMPYTDKESAKKALERVRKLFKELDFEISQPVTFSAGIASFPDDVESVIPLERLIKIADERLYRAKKMGKDRIVID</sequence>
<dbReference type="EMBL" id="CP002444">
    <property type="protein sequence ID" value="ADU96716.1"/>
    <property type="molecule type" value="Genomic_DNA"/>
</dbReference>
<dbReference type="Pfam" id="PF00990">
    <property type="entry name" value="GGDEF"/>
    <property type="match status" value="1"/>
</dbReference>
<dbReference type="NCBIfam" id="TIGR00254">
    <property type="entry name" value="GGDEF"/>
    <property type="match status" value="1"/>
</dbReference>
<dbReference type="Proteomes" id="UP000006362">
    <property type="component" value="Chromosome"/>
</dbReference>
<proteinExistence type="predicted"/>
<evidence type="ECO:0000256" key="3">
    <source>
        <dbReference type="SAM" id="Phobius"/>
    </source>
</evidence>
<dbReference type="InterPro" id="IPR050469">
    <property type="entry name" value="Diguanylate_Cyclase"/>
</dbReference>
<dbReference type="SMART" id="SM00267">
    <property type="entry name" value="GGDEF"/>
    <property type="match status" value="1"/>
</dbReference>
<accession>E8T6D2</accession>
<dbReference type="CDD" id="cd01949">
    <property type="entry name" value="GGDEF"/>
    <property type="match status" value="1"/>
</dbReference>
<evidence type="ECO:0000259" key="4">
    <source>
        <dbReference type="PROSITE" id="PS50887"/>
    </source>
</evidence>
<keyword evidence="3" id="KW-1133">Transmembrane helix</keyword>
<dbReference type="PANTHER" id="PTHR45138:SF9">
    <property type="entry name" value="DIGUANYLATE CYCLASE DGCM-RELATED"/>
    <property type="match status" value="1"/>
</dbReference>
<keyword evidence="3" id="KW-0472">Membrane</keyword>
<dbReference type="FunFam" id="3.30.70.270:FF:000001">
    <property type="entry name" value="Diguanylate cyclase domain protein"/>
    <property type="match status" value="1"/>
</dbReference>
<feature type="transmembrane region" description="Helical" evidence="3">
    <location>
        <begin position="12"/>
        <end position="31"/>
    </location>
</feature>
<dbReference type="STRING" id="648996.Theam_0749"/>
<dbReference type="RefSeq" id="WP_013537502.1">
    <property type="nucleotide sequence ID" value="NC_014926.1"/>
</dbReference>
<dbReference type="SUPFAM" id="SSF55073">
    <property type="entry name" value="Nucleotide cyclase"/>
    <property type="match status" value="1"/>
</dbReference>
<dbReference type="InterPro" id="IPR043128">
    <property type="entry name" value="Rev_trsase/Diguanyl_cyclase"/>
</dbReference>
<keyword evidence="6" id="KW-1185">Reference proteome</keyword>
<keyword evidence="3" id="KW-0812">Transmembrane</keyword>
<name>E8T6D2_THEA1</name>
<feature type="transmembrane region" description="Helical" evidence="3">
    <location>
        <begin position="163"/>
        <end position="184"/>
    </location>
</feature>
<comment type="catalytic activity">
    <reaction evidence="2">
        <text>2 GTP = 3',3'-c-di-GMP + 2 diphosphate</text>
        <dbReference type="Rhea" id="RHEA:24898"/>
        <dbReference type="ChEBI" id="CHEBI:33019"/>
        <dbReference type="ChEBI" id="CHEBI:37565"/>
        <dbReference type="ChEBI" id="CHEBI:58805"/>
        <dbReference type="EC" id="2.7.7.65"/>
    </reaction>
</comment>
<dbReference type="PROSITE" id="PS50887">
    <property type="entry name" value="GGDEF"/>
    <property type="match status" value="1"/>
</dbReference>
<dbReference type="InterPro" id="IPR000160">
    <property type="entry name" value="GGDEF_dom"/>
</dbReference>
<gene>
    <name evidence="5" type="ordered locus">Theam_0749</name>
</gene>
<dbReference type="EC" id="2.7.7.65" evidence="1"/>
<evidence type="ECO:0000313" key="6">
    <source>
        <dbReference type="Proteomes" id="UP000006362"/>
    </source>
</evidence>